<evidence type="ECO:0000313" key="3">
    <source>
        <dbReference type="EMBL" id="KAB1651840.1"/>
    </source>
</evidence>
<dbReference type="EMBL" id="WBJZ01000046">
    <property type="protein sequence ID" value="KAB1651729.1"/>
    <property type="molecule type" value="Genomic_DNA"/>
</dbReference>
<organism evidence="1 4">
    <name type="scientific">Pseudoclavibacter chungangensis</name>
    <dbReference type="NCBI Taxonomy" id="587635"/>
    <lineage>
        <taxon>Bacteria</taxon>
        <taxon>Bacillati</taxon>
        <taxon>Actinomycetota</taxon>
        <taxon>Actinomycetes</taxon>
        <taxon>Micrococcales</taxon>
        <taxon>Microbacteriaceae</taxon>
        <taxon>Pseudoclavibacter</taxon>
    </lineage>
</organism>
<keyword evidence="4" id="KW-1185">Reference proteome</keyword>
<dbReference type="Proteomes" id="UP000467240">
    <property type="component" value="Unassembled WGS sequence"/>
</dbReference>
<protein>
    <submittedName>
        <fullName evidence="1">Transposase</fullName>
    </submittedName>
</protein>
<evidence type="ECO:0000313" key="1">
    <source>
        <dbReference type="EMBL" id="KAB1651642.1"/>
    </source>
</evidence>
<reference evidence="1 4" key="1">
    <citation type="submission" date="2019-09" db="EMBL/GenBank/DDBJ databases">
        <title>Phylogeny of genus Pseudoclavibacter and closely related genus.</title>
        <authorList>
            <person name="Li Y."/>
        </authorList>
    </citation>
    <scope>NUCLEOTIDE SEQUENCE [LARGE SCALE GENOMIC DNA]</scope>
    <source>
        <strain evidence="1 4">DSM 23821</strain>
    </source>
</reference>
<dbReference type="EMBL" id="WBJZ01000052">
    <property type="protein sequence ID" value="KAB1651642.1"/>
    <property type="molecule type" value="Genomic_DNA"/>
</dbReference>
<proteinExistence type="predicted"/>
<gene>
    <name evidence="3" type="ORF">F8O01_17515</name>
    <name evidence="2" type="ORF">F8O01_17635</name>
    <name evidence="1" type="ORF">F8O01_17750</name>
</gene>
<dbReference type="EMBL" id="WBJZ01000041">
    <property type="protein sequence ID" value="KAB1651840.1"/>
    <property type="molecule type" value="Genomic_DNA"/>
</dbReference>
<comment type="caution">
    <text evidence="1">The sequence shown here is derived from an EMBL/GenBank/DDBJ whole genome shotgun (WGS) entry which is preliminary data.</text>
</comment>
<sequence length="26" mass="3061">MAWKDGIVPKPYPTEFRDDVVRVARN</sequence>
<name>A0A7J5BLS9_9MICO</name>
<dbReference type="AlphaFoldDB" id="A0A7J5BLS9"/>
<feature type="non-terminal residue" evidence="1">
    <location>
        <position position="26"/>
    </location>
</feature>
<evidence type="ECO:0000313" key="2">
    <source>
        <dbReference type="EMBL" id="KAB1651729.1"/>
    </source>
</evidence>
<evidence type="ECO:0000313" key="4">
    <source>
        <dbReference type="Proteomes" id="UP000467240"/>
    </source>
</evidence>
<accession>A0A7J5BLS9</accession>